<name>A0A7Y2H3B0_UNCEI</name>
<dbReference type="NCBIfam" id="TIGR03081">
    <property type="entry name" value="metmalonyl_epim"/>
    <property type="match status" value="1"/>
</dbReference>
<dbReference type="PANTHER" id="PTHR43048:SF3">
    <property type="entry name" value="METHYLMALONYL-COA EPIMERASE, MITOCHONDRIAL"/>
    <property type="match status" value="1"/>
</dbReference>
<organism evidence="4 5">
    <name type="scientific">Eiseniibacteriota bacterium</name>
    <dbReference type="NCBI Taxonomy" id="2212470"/>
    <lineage>
        <taxon>Bacteria</taxon>
        <taxon>Candidatus Eiseniibacteriota</taxon>
    </lineage>
</organism>
<evidence type="ECO:0000256" key="1">
    <source>
        <dbReference type="ARBA" id="ARBA00009308"/>
    </source>
</evidence>
<gene>
    <name evidence="4" type="primary">mce</name>
    <name evidence="4" type="ORF">HKN21_14265</name>
</gene>
<evidence type="ECO:0000259" key="3">
    <source>
        <dbReference type="PROSITE" id="PS51819"/>
    </source>
</evidence>
<comment type="similarity">
    <text evidence="1">Belongs to the methylmalonyl-CoA epimerase family.</text>
</comment>
<dbReference type="GO" id="GO:0004493">
    <property type="term" value="F:methylmalonyl-CoA epimerase activity"/>
    <property type="evidence" value="ECO:0007669"/>
    <property type="project" value="UniProtKB-EC"/>
</dbReference>
<dbReference type="PANTHER" id="PTHR43048">
    <property type="entry name" value="METHYLMALONYL-COA EPIMERASE"/>
    <property type="match status" value="1"/>
</dbReference>
<dbReference type="GO" id="GO:0046491">
    <property type="term" value="P:L-methylmalonyl-CoA metabolic process"/>
    <property type="evidence" value="ECO:0007669"/>
    <property type="project" value="TreeGrafter"/>
</dbReference>
<reference evidence="4 5" key="1">
    <citation type="submission" date="2020-03" db="EMBL/GenBank/DDBJ databases">
        <title>Metabolic flexibility allows generalist bacteria to become dominant in a frequently disturbed ecosystem.</title>
        <authorList>
            <person name="Chen Y.-J."/>
            <person name="Leung P.M."/>
            <person name="Bay S.K."/>
            <person name="Hugenholtz P."/>
            <person name="Kessler A.J."/>
            <person name="Shelley G."/>
            <person name="Waite D.W."/>
            <person name="Cook P.L."/>
            <person name="Greening C."/>
        </authorList>
    </citation>
    <scope>NUCLEOTIDE SEQUENCE [LARGE SCALE GENOMIC DNA]</scope>
    <source>
        <strain evidence="4">SS_bin_28</strain>
    </source>
</reference>
<dbReference type="EC" id="5.1.99.1" evidence="4"/>
<dbReference type="CDD" id="cd07249">
    <property type="entry name" value="MMCE"/>
    <property type="match status" value="1"/>
</dbReference>
<keyword evidence="4" id="KW-0413">Isomerase</keyword>
<feature type="domain" description="VOC" evidence="3">
    <location>
        <begin position="6"/>
        <end position="134"/>
    </location>
</feature>
<dbReference type="EMBL" id="JABDJR010000574">
    <property type="protein sequence ID" value="NNF07924.1"/>
    <property type="molecule type" value="Genomic_DNA"/>
</dbReference>
<dbReference type="PROSITE" id="PS51819">
    <property type="entry name" value="VOC"/>
    <property type="match status" value="1"/>
</dbReference>
<accession>A0A7Y2H3B0</accession>
<evidence type="ECO:0000313" key="4">
    <source>
        <dbReference type="EMBL" id="NNF07924.1"/>
    </source>
</evidence>
<dbReference type="Pfam" id="PF13669">
    <property type="entry name" value="Glyoxalase_4"/>
    <property type="match status" value="1"/>
</dbReference>
<keyword evidence="2" id="KW-0479">Metal-binding</keyword>
<dbReference type="InterPro" id="IPR037523">
    <property type="entry name" value="VOC_core"/>
</dbReference>
<proteinExistence type="inferred from homology"/>
<evidence type="ECO:0000313" key="5">
    <source>
        <dbReference type="Proteomes" id="UP000547674"/>
    </source>
</evidence>
<dbReference type="Proteomes" id="UP000547674">
    <property type="component" value="Unassembled WGS sequence"/>
</dbReference>
<dbReference type="GO" id="GO:0046872">
    <property type="term" value="F:metal ion binding"/>
    <property type="evidence" value="ECO:0007669"/>
    <property type="project" value="UniProtKB-KW"/>
</dbReference>
<dbReference type="AlphaFoldDB" id="A0A7Y2H3B0"/>
<sequence>MKSTHKLNHIGIAVRDLDEAVRTYTEGLGLTCTHREVVEDQMVKTAFLPAGESSLELLESTSPDGPIGRFIAKRGEGIHHICLEVPDIKAAIADAKAQGMRLIDEEPRRGAHNMWVAFVHPKSTHGVLLELSQPIEEAVES</sequence>
<comment type="caution">
    <text evidence="4">The sequence shown here is derived from an EMBL/GenBank/DDBJ whole genome shotgun (WGS) entry which is preliminary data.</text>
</comment>
<dbReference type="Gene3D" id="3.10.180.10">
    <property type="entry name" value="2,3-Dihydroxybiphenyl 1,2-Dioxygenase, domain 1"/>
    <property type="match status" value="1"/>
</dbReference>
<dbReference type="SUPFAM" id="SSF54593">
    <property type="entry name" value="Glyoxalase/Bleomycin resistance protein/Dihydroxybiphenyl dioxygenase"/>
    <property type="match status" value="1"/>
</dbReference>
<dbReference type="InterPro" id="IPR029068">
    <property type="entry name" value="Glyas_Bleomycin-R_OHBP_Dase"/>
</dbReference>
<protein>
    <submittedName>
        <fullName evidence="4">Methylmalonyl-CoA epimerase</fullName>
        <ecNumber evidence="4">5.1.99.1</ecNumber>
    </submittedName>
</protein>
<dbReference type="InterPro" id="IPR051785">
    <property type="entry name" value="MMCE/EMCE_epimerase"/>
</dbReference>
<evidence type="ECO:0000256" key="2">
    <source>
        <dbReference type="ARBA" id="ARBA00022723"/>
    </source>
</evidence>
<dbReference type="InterPro" id="IPR017515">
    <property type="entry name" value="MeMalonyl-CoA_epimerase"/>
</dbReference>